<dbReference type="GO" id="GO:0006974">
    <property type="term" value="P:DNA damage response"/>
    <property type="evidence" value="ECO:0007669"/>
    <property type="project" value="TreeGrafter"/>
</dbReference>
<evidence type="ECO:0000256" key="1">
    <source>
        <dbReference type="SAM" id="SignalP"/>
    </source>
</evidence>
<evidence type="ECO:0008006" key="4">
    <source>
        <dbReference type="Google" id="ProtNLM"/>
    </source>
</evidence>
<dbReference type="Pfam" id="PF04402">
    <property type="entry name" value="SIMPL"/>
    <property type="match status" value="1"/>
</dbReference>
<gene>
    <name evidence="2" type="ORF">AAW51_2430</name>
</gene>
<feature type="signal peptide" evidence="1">
    <location>
        <begin position="1"/>
        <end position="25"/>
    </location>
</feature>
<dbReference type="Proteomes" id="UP000035352">
    <property type="component" value="Chromosome"/>
</dbReference>
<evidence type="ECO:0000313" key="3">
    <source>
        <dbReference type="Proteomes" id="UP000035352"/>
    </source>
</evidence>
<dbReference type="STRING" id="413882.AAW51_2430"/>
<keyword evidence="3" id="KW-1185">Reference proteome</keyword>
<dbReference type="PANTHER" id="PTHR34387:SF1">
    <property type="entry name" value="PERIPLASMIC IMMUNOGENIC PROTEIN"/>
    <property type="match status" value="1"/>
</dbReference>
<feature type="chain" id="PRO_5005183969" description="DUF541 domain-containing protein" evidence="1">
    <location>
        <begin position="26"/>
        <end position="239"/>
    </location>
</feature>
<dbReference type="PATRIC" id="fig|413882.6.peg.2542"/>
<keyword evidence="1" id="KW-0732">Signal</keyword>
<sequence length="239" mass="25069">MMKNQKRCGRAAVAALALLAGGAGAGAQTLPEPQNVVSFSASASIEVTHDLLTVTLSTTKEGADAANVQNALKQAVDAALAEAKKAAQPGQMEVRTGNFSLYPRYSQQGKIASWQGSAELVLEGRDMPRIAQTAGRLTTLTVAGVSQSLSREARQRHEGEATTRAIAAYRAKAQDYAKQFGFASHVLREVNISSNEGGDHYRPMMARAKAAMAEDASPMPVEAGKGLVTVTVSGSVVLK</sequence>
<dbReference type="KEGG" id="pbh:AAW51_2430"/>
<proteinExistence type="predicted"/>
<dbReference type="PANTHER" id="PTHR34387">
    <property type="entry name" value="SLR1258 PROTEIN"/>
    <property type="match status" value="1"/>
</dbReference>
<accession>A0A0G3BP30</accession>
<dbReference type="EMBL" id="CP011371">
    <property type="protein sequence ID" value="AKJ29121.1"/>
    <property type="molecule type" value="Genomic_DNA"/>
</dbReference>
<name>A0A0G3BP30_9BURK</name>
<reference evidence="2 3" key="1">
    <citation type="submission" date="2015-05" db="EMBL/GenBank/DDBJ databases">
        <authorList>
            <person name="Tang B."/>
            <person name="Yu Y."/>
        </authorList>
    </citation>
    <scope>NUCLEOTIDE SEQUENCE [LARGE SCALE GENOMIC DNA]</scope>
    <source>
        <strain evidence="2 3">DSM 7029</strain>
    </source>
</reference>
<dbReference type="AlphaFoldDB" id="A0A0G3BP30"/>
<dbReference type="InterPro" id="IPR052022">
    <property type="entry name" value="26kDa_periplasmic_antigen"/>
</dbReference>
<organism evidence="2 3">
    <name type="scientific">Caldimonas brevitalea</name>
    <dbReference type="NCBI Taxonomy" id="413882"/>
    <lineage>
        <taxon>Bacteria</taxon>
        <taxon>Pseudomonadati</taxon>
        <taxon>Pseudomonadota</taxon>
        <taxon>Betaproteobacteria</taxon>
        <taxon>Burkholderiales</taxon>
        <taxon>Sphaerotilaceae</taxon>
        <taxon>Caldimonas</taxon>
    </lineage>
</organism>
<protein>
    <recommendedName>
        <fullName evidence="4">DUF541 domain-containing protein</fullName>
    </recommendedName>
</protein>
<dbReference type="Gene3D" id="3.30.70.2970">
    <property type="entry name" value="Protein of unknown function (DUF541), domain 2"/>
    <property type="match status" value="1"/>
</dbReference>
<evidence type="ECO:0000313" key="2">
    <source>
        <dbReference type="EMBL" id="AKJ29121.1"/>
    </source>
</evidence>
<dbReference type="Gene3D" id="3.30.110.170">
    <property type="entry name" value="Protein of unknown function (DUF541), domain 1"/>
    <property type="match status" value="1"/>
</dbReference>
<dbReference type="InterPro" id="IPR007497">
    <property type="entry name" value="SIMPL/DUF541"/>
</dbReference>